<dbReference type="Pfam" id="PF02310">
    <property type="entry name" value="B12-binding"/>
    <property type="match status" value="1"/>
</dbReference>
<dbReference type="PANTHER" id="PTHR43409:SF7">
    <property type="entry name" value="BLL1977 PROTEIN"/>
    <property type="match status" value="1"/>
</dbReference>
<dbReference type="InterPro" id="IPR013785">
    <property type="entry name" value="Aldolase_TIM"/>
</dbReference>
<name>A0A6A0AZC1_9ACTN</name>
<evidence type="ECO:0000256" key="2">
    <source>
        <dbReference type="ARBA" id="ARBA00022603"/>
    </source>
</evidence>
<dbReference type="InterPro" id="IPR034466">
    <property type="entry name" value="Methyltransferase_Class_B"/>
</dbReference>
<evidence type="ECO:0000256" key="5">
    <source>
        <dbReference type="ARBA" id="ARBA00022723"/>
    </source>
</evidence>
<feature type="region of interest" description="Disordered" evidence="8">
    <location>
        <begin position="592"/>
        <end position="613"/>
    </location>
</feature>
<keyword evidence="3" id="KW-0808">Transferase</keyword>
<dbReference type="SFLD" id="SFLDS00029">
    <property type="entry name" value="Radical_SAM"/>
    <property type="match status" value="1"/>
</dbReference>
<dbReference type="AlphaFoldDB" id="A0A6A0AZC1"/>
<evidence type="ECO:0000256" key="4">
    <source>
        <dbReference type="ARBA" id="ARBA00022691"/>
    </source>
</evidence>
<evidence type="ECO:0000313" key="11">
    <source>
        <dbReference type="EMBL" id="GFH38236.1"/>
    </source>
</evidence>
<dbReference type="PROSITE" id="PS51918">
    <property type="entry name" value="RADICAL_SAM"/>
    <property type="match status" value="1"/>
</dbReference>
<keyword evidence="6" id="KW-0408">Iron</keyword>
<keyword evidence="7" id="KW-0411">Iron-sulfur</keyword>
<dbReference type="RefSeq" id="WP_173265928.1">
    <property type="nucleotide sequence ID" value="NZ_BLLG01000015.1"/>
</dbReference>
<dbReference type="EMBL" id="BLLG01000015">
    <property type="protein sequence ID" value="GFH38236.1"/>
    <property type="molecule type" value="Genomic_DNA"/>
</dbReference>
<comment type="caution">
    <text evidence="11">The sequence shown here is derived from an EMBL/GenBank/DDBJ whole genome shotgun (WGS) entry which is preliminary data.</text>
</comment>
<keyword evidence="4" id="KW-0949">S-adenosyl-L-methionine</keyword>
<comment type="cofactor">
    <cofactor evidence="1">
        <name>[4Fe-4S] cluster</name>
        <dbReference type="ChEBI" id="CHEBI:49883"/>
    </cofactor>
</comment>
<feature type="domain" description="B12-binding" evidence="9">
    <location>
        <begin position="34"/>
        <end position="170"/>
    </location>
</feature>
<dbReference type="InterPro" id="IPR051198">
    <property type="entry name" value="BchE-like"/>
</dbReference>
<evidence type="ECO:0000256" key="1">
    <source>
        <dbReference type="ARBA" id="ARBA00001966"/>
    </source>
</evidence>
<dbReference type="SFLD" id="SFLDG01123">
    <property type="entry name" value="methyltransferase_(Class_B)"/>
    <property type="match status" value="1"/>
</dbReference>
<protein>
    <submittedName>
        <fullName evidence="11">B12-binding domain-containing radical SAM protein</fullName>
    </submittedName>
</protein>
<evidence type="ECO:0000259" key="9">
    <source>
        <dbReference type="PROSITE" id="PS51332"/>
    </source>
</evidence>
<dbReference type="SMART" id="SM00729">
    <property type="entry name" value="Elp3"/>
    <property type="match status" value="1"/>
</dbReference>
<dbReference type="CDD" id="cd02068">
    <property type="entry name" value="radical_SAM_B12_BD"/>
    <property type="match status" value="1"/>
</dbReference>
<dbReference type="GO" id="GO:0003824">
    <property type="term" value="F:catalytic activity"/>
    <property type="evidence" value="ECO:0007669"/>
    <property type="project" value="InterPro"/>
</dbReference>
<dbReference type="InterPro" id="IPR006158">
    <property type="entry name" value="Cobalamin-bd"/>
</dbReference>
<dbReference type="SUPFAM" id="SSF102114">
    <property type="entry name" value="Radical SAM enzymes"/>
    <property type="match status" value="1"/>
</dbReference>
<dbReference type="InterPro" id="IPR007197">
    <property type="entry name" value="rSAM"/>
</dbReference>
<dbReference type="PROSITE" id="PS51332">
    <property type="entry name" value="B12_BINDING"/>
    <property type="match status" value="1"/>
</dbReference>
<evidence type="ECO:0000256" key="7">
    <source>
        <dbReference type="ARBA" id="ARBA00023014"/>
    </source>
</evidence>
<feature type="domain" description="Radical SAM core" evidence="10">
    <location>
        <begin position="209"/>
        <end position="448"/>
    </location>
</feature>
<evidence type="ECO:0000256" key="6">
    <source>
        <dbReference type="ARBA" id="ARBA00023004"/>
    </source>
</evidence>
<dbReference type="Proteomes" id="UP000484988">
    <property type="component" value="Unassembled WGS sequence"/>
</dbReference>
<organism evidence="11 12">
    <name type="scientific">Streptomyces pacificus</name>
    <dbReference type="NCBI Taxonomy" id="2705029"/>
    <lineage>
        <taxon>Bacteria</taxon>
        <taxon>Bacillati</taxon>
        <taxon>Actinomycetota</taxon>
        <taxon>Actinomycetes</taxon>
        <taxon>Kitasatosporales</taxon>
        <taxon>Streptomycetaceae</taxon>
        <taxon>Streptomyces</taxon>
    </lineage>
</organism>
<evidence type="ECO:0000256" key="3">
    <source>
        <dbReference type="ARBA" id="ARBA00022679"/>
    </source>
</evidence>
<dbReference type="Gene3D" id="3.40.50.280">
    <property type="entry name" value="Cobalamin-binding domain"/>
    <property type="match status" value="1"/>
</dbReference>
<dbReference type="GO" id="GO:0031419">
    <property type="term" value="F:cobalamin binding"/>
    <property type="evidence" value="ECO:0007669"/>
    <property type="project" value="InterPro"/>
</dbReference>
<dbReference type="GO" id="GO:0046872">
    <property type="term" value="F:metal ion binding"/>
    <property type="evidence" value="ECO:0007669"/>
    <property type="project" value="UniProtKB-KW"/>
</dbReference>
<reference evidence="11 12" key="1">
    <citation type="submission" date="2020-02" db="EMBL/GenBank/DDBJ databases">
        <title>Whole Genome Shotgun Sequence of Streptomyces sp. strain CWH03.</title>
        <authorList>
            <person name="Dohra H."/>
            <person name="Kodani S."/>
            <person name="Yamamura H."/>
        </authorList>
    </citation>
    <scope>NUCLEOTIDE SEQUENCE [LARGE SCALE GENOMIC DNA]</scope>
    <source>
        <strain evidence="11 12">CWH03</strain>
    </source>
</reference>
<dbReference type="Gene3D" id="3.20.20.70">
    <property type="entry name" value="Aldolase class I"/>
    <property type="match status" value="1"/>
</dbReference>
<evidence type="ECO:0000256" key="8">
    <source>
        <dbReference type="SAM" id="MobiDB-lite"/>
    </source>
</evidence>
<dbReference type="InterPro" id="IPR058240">
    <property type="entry name" value="rSAM_sf"/>
</dbReference>
<dbReference type="GO" id="GO:0051539">
    <property type="term" value="F:4 iron, 4 sulfur cluster binding"/>
    <property type="evidence" value="ECO:0007669"/>
    <property type="project" value="UniProtKB-KW"/>
</dbReference>
<sequence length="613" mass="68950">MIEDVTLETRSPRRKPGEFELSLDPRVTDPASFKVSFLILLDGDLVMSPEHLGVAYMASALRHVGFTAEIREVEHGDEHHAAAVAHLREYRPDLVCFTLMSLNVTSCASLCRDLREALPDTPIACGGPAGTFAGQDVLRNNPYADIVAVGEGEPTILDLAQRLYLKEPLTDCPGVCYRDEEGGIRQNPARPLIHDLEVLPFPARDQLSQHGDRLEYVRVSTSRGCVANCAFCAAPHLKNRVQAGKAWRGRGPAQIVEEVAQIVERHSFRTFDFVDSTFEDPDGGRVGKKRVAAIAQGILDRGLDIYYNVCMRAENWRDTPEDHALLDLLTASGLEKVNVGIEAGTAGELLLWEKRATVEDNVTIIRMLREHGIYLAMGFIPFHPYATVDTLAANARFLRDNAGHNLRRMTERLEIYPGTTIVRRLESEGLLDHSYHGSLDPYGYSFADEKVGLLAKHFARLYNNEDYHRHGVITEQSAVFEFETYNVVLQTFVSRLQRRFRRLPGVNEVMEEFKARVHAVRQEMGQFNYAFFMANLDTVLNDSLDADKQERQVVEVEQYFRDRLDQLRSEQLRVGKRLTRLGARVSEISSTLPPVRPGGLPRTYTGEGTGATW</sequence>
<evidence type="ECO:0000259" key="10">
    <source>
        <dbReference type="PROSITE" id="PS51918"/>
    </source>
</evidence>
<dbReference type="Pfam" id="PF04055">
    <property type="entry name" value="Radical_SAM"/>
    <property type="match status" value="1"/>
</dbReference>
<dbReference type="InterPro" id="IPR006638">
    <property type="entry name" value="Elp3/MiaA/NifB-like_rSAM"/>
</dbReference>
<accession>A0A6A0AZC1</accession>
<proteinExistence type="predicted"/>
<dbReference type="InterPro" id="IPR036724">
    <property type="entry name" value="Cobalamin-bd_sf"/>
</dbReference>
<gene>
    <name evidence="11" type="ORF">SCWH03_44780</name>
</gene>
<keyword evidence="5" id="KW-0479">Metal-binding</keyword>
<dbReference type="SUPFAM" id="SSF52242">
    <property type="entry name" value="Cobalamin (vitamin B12)-binding domain"/>
    <property type="match status" value="1"/>
</dbReference>
<dbReference type="PANTHER" id="PTHR43409">
    <property type="entry name" value="ANAEROBIC MAGNESIUM-PROTOPORPHYRIN IX MONOMETHYL ESTER CYCLASE-RELATED"/>
    <property type="match status" value="1"/>
</dbReference>
<keyword evidence="12" id="KW-1185">Reference proteome</keyword>
<evidence type="ECO:0000313" key="12">
    <source>
        <dbReference type="Proteomes" id="UP000484988"/>
    </source>
</evidence>
<dbReference type="SFLD" id="SFLDG01082">
    <property type="entry name" value="B12-binding_domain_containing"/>
    <property type="match status" value="1"/>
</dbReference>
<keyword evidence="2" id="KW-0489">Methyltransferase</keyword>